<dbReference type="PANTHER" id="PTHR43124:SF3">
    <property type="entry name" value="CHLORAMPHENICOL EFFLUX PUMP RV0191"/>
    <property type="match status" value="1"/>
</dbReference>
<feature type="transmembrane region" description="Helical" evidence="8">
    <location>
        <begin position="89"/>
        <end position="108"/>
    </location>
</feature>
<feature type="transmembrane region" description="Helical" evidence="8">
    <location>
        <begin position="114"/>
        <end position="136"/>
    </location>
</feature>
<evidence type="ECO:0000256" key="1">
    <source>
        <dbReference type="ARBA" id="ARBA00004651"/>
    </source>
</evidence>
<dbReference type="InterPro" id="IPR036259">
    <property type="entry name" value="MFS_trans_sf"/>
</dbReference>
<keyword evidence="6 8" id="KW-0472">Membrane</keyword>
<sequence>MTLSPRLTRTGGRGLRSTRLPREVWILSWANIMVALGYGVISPALPSFARSFGVSIKAVTFLVTVFSLSRLCFAPISGQLVQRLGERRIYIGGMLIVAVATAACAFSQAYWQLLVYRVISGVGSTMFYVSALGLMIHISPPDARGRVAGLFTTSFMVGAVGGPAVGALAAGWGLTAPFIVYGVALLGVAVVLFFSLRNSALAAPGPPTRSTVTMREALRFRAYWSSLGANFATGWSAFGLRVALIPLFITDVMGRGVGIIGIALAAFAGGNAMAMIPSGYLSDRMGRRTLMIVGLALSGVATVFLGAVSSLSVFLVVAVVVGAVTGIYMSPMQAAVADILGSEARAGSPVAAVQMMSDLGAIVGSMTLGWVAERVSYGWGFTISGVVLLIAAVGWVAAPETRTVPVPEPGPLPSPHTLNLPEQQL</sequence>
<name>A0ABM7K161_MYCNT</name>
<feature type="transmembrane region" description="Helical" evidence="8">
    <location>
        <begin position="350"/>
        <end position="371"/>
    </location>
</feature>
<dbReference type="InterPro" id="IPR011701">
    <property type="entry name" value="MFS"/>
</dbReference>
<evidence type="ECO:0000256" key="3">
    <source>
        <dbReference type="ARBA" id="ARBA00022475"/>
    </source>
</evidence>
<reference evidence="10 11" key="1">
    <citation type="journal article" date="2019" name="Emerg. Microbes Infect.">
        <title>Comprehensive subspecies identification of 175 nontuberculous mycobacteria species based on 7547 genomic profiles.</title>
        <authorList>
            <person name="Matsumoto Y."/>
            <person name="Kinjo T."/>
            <person name="Motooka D."/>
            <person name="Nabeya D."/>
            <person name="Jung N."/>
            <person name="Uechi K."/>
            <person name="Horii T."/>
            <person name="Iida T."/>
            <person name="Fujita J."/>
            <person name="Nakamura S."/>
        </authorList>
    </citation>
    <scope>NUCLEOTIDE SEQUENCE [LARGE SCALE GENOMIC DNA]</scope>
    <source>
        <strain evidence="10 11">JCM 18113</strain>
    </source>
</reference>
<feature type="transmembrane region" description="Helical" evidence="8">
    <location>
        <begin position="223"/>
        <end position="249"/>
    </location>
</feature>
<evidence type="ECO:0000259" key="9">
    <source>
        <dbReference type="PROSITE" id="PS50850"/>
    </source>
</evidence>
<dbReference type="InterPro" id="IPR050189">
    <property type="entry name" value="MFS_Efflux_Transporters"/>
</dbReference>
<gene>
    <name evidence="10" type="ORF">MMAN_57200</name>
</gene>
<dbReference type="Pfam" id="PF07690">
    <property type="entry name" value="MFS_1"/>
    <property type="match status" value="1"/>
</dbReference>
<feature type="compositionally biased region" description="Polar residues" evidence="7">
    <location>
        <begin position="416"/>
        <end position="425"/>
    </location>
</feature>
<dbReference type="PRINTS" id="PR01035">
    <property type="entry name" value="TCRTETA"/>
</dbReference>
<evidence type="ECO:0000256" key="7">
    <source>
        <dbReference type="SAM" id="MobiDB-lite"/>
    </source>
</evidence>
<feature type="transmembrane region" description="Helical" evidence="8">
    <location>
        <begin position="47"/>
        <end position="68"/>
    </location>
</feature>
<comment type="similarity">
    <text evidence="2">Belongs to the major facilitator superfamily. TCR/Tet family.</text>
</comment>
<dbReference type="SUPFAM" id="SSF103473">
    <property type="entry name" value="MFS general substrate transporter"/>
    <property type="match status" value="1"/>
</dbReference>
<keyword evidence="5 8" id="KW-1133">Transmembrane helix</keyword>
<proteinExistence type="inferred from homology"/>
<dbReference type="PANTHER" id="PTHR43124">
    <property type="entry name" value="PURINE EFFLUX PUMP PBUE"/>
    <property type="match status" value="1"/>
</dbReference>
<feature type="transmembrane region" description="Helical" evidence="8">
    <location>
        <begin position="255"/>
        <end position="276"/>
    </location>
</feature>
<feature type="transmembrane region" description="Helical" evidence="8">
    <location>
        <begin position="377"/>
        <end position="398"/>
    </location>
</feature>
<feature type="domain" description="Major facilitator superfamily (MFS) profile" evidence="9">
    <location>
        <begin position="23"/>
        <end position="402"/>
    </location>
</feature>
<dbReference type="CDD" id="cd17325">
    <property type="entry name" value="MFS_MdtG_SLC18_like"/>
    <property type="match status" value="1"/>
</dbReference>
<feature type="region of interest" description="Disordered" evidence="7">
    <location>
        <begin position="404"/>
        <end position="425"/>
    </location>
</feature>
<evidence type="ECO:0000256" key="2">
    <source>
        <dbReference type="ARBA" id="ARBA00007520"/>
    </source>
</evidence>
<evidence type="ECO:0000313" key="11">
    <source>
        <dbReference type="Proteomes" id="UP000465812"/>
    </source>
</evidence>
<dbReference type="PROSITE" id="PS00216">
    <property type="entry name" value="SUGAR_TRANSPORT_1"/>
    <property type="match status" value="1"/>
</dbReference>
<comment type="subcellular location">
    <subcellularLocation>
        <location evidence="1">Cell membrane</location>
        <topology evidence="1">Multi-pass membrane protein</topology>
    </subcellularLocation>
</comment>
<dbReference type="Gene3D" id="1.20.1250.20">
    <property type="entry name" value="MFS general substrate transporter like domains"/>
    <property type="match status" value="2"/>
</dbReference>
<keyword evidence="11" id="KW-1185">Reference proteome</keyword>
<dbReference type="InterPro" id="IPR020846">
    <property type="entry name" value="MFS_dom"/>
</dbReference>
<keyword evidence="4 8" id="KW-0812">Transmembrane</keyword>
<protein>
    <submittedName>
        <fullName evidence="10">MFS transporter</fullName>
    </submittedName>
</protein>
<evidence type="ECO:0000256" key="4">
    <source>
        <dbReference type="ARBA" id="ARBA00022692"/>
    </source>
</evidence>
<dbReference type="EMBL" id="AP022590">
    <property type="protein sequence ID" value="BBY41586.1"/>
    <property type="molecule type" value="Genomic_DNA"/>
</dbReference>
<feature type="transmembrane region" description="Helical" evidence="8">
    <location>
        <begin position="178"/>
        <end position="196"/>
    </location>
</feature>
<feature type="transmembrane region" description="Helical" evidence="8">
    <location>
        <begin position="24"/>
        <end position="41"/>
    </location>
</feature>
<dbReference type="InterPro" id="IPR001958">
    <property type="entry name" value="Tet-R_TetA/multi-R_MdtG-like"/>
</dbReference>
<evidence type="ECO:0000256" key="8">
    <source>
        <dbReference type="SAM" id="Phobius"/>
    </source>
</evidence>
<feature type="transmembrane region" description="Helical" evidence="8">
    <location>
        <begin position="148"/>
        <end position="172"/>
    </location>
</feature>
<evidence type="ECO:0000313" key="10">
    <source>
        <dbReference type="EMBL" id="BBY41586.1"/>
    </source>
</evidence>
<accession>A0ABM7K161</accession>
<dbReference type="PROSITE" id="PS50850">
    <property type="entry name" value="MFS"/>
    <property type="match status" value="1"/>
</dbReference>
<dbReference type="InterPro" id="IPR005829">
    <property type="entry name" value="Sugar_transporter_CS"/>
</dbReference>
<feature type="transmembrane region" description="Helical" evidence="8">
    <location>
        <begin position="288"/>
        <end position="305"/>
    </location>
</feature>
<evidence type="ECO:0000256" key="5">
    <source>
        <dbReference type="ARBA" id="ARBA00022989"/>
    </source>
</evidence>
<keyword evidence="3" id="KW-1003">Cell membrane</keyword>
<dbReference type="Proteomes" id="UP000465812">
    <property type="component" value="Chromosome"/>
</dbReference>
<evidence type="ECO:0000256" key="6">
    <source>
        <dbReference type="ARBA" id="ARBA00023136"/>
    </source>
</evidence>
<organism evidence="10 11">
    <name type="scientific">Mycobacterium mantenii</name>
    <dbReference type="NCBI Taxonomy" id="560555"/>
    <lineage>
        <taxon>Bacteria</taxon>
        <taxon>Bacillati</taxon>
        <taxon>Actinomycetota</taxon>
        <taxon>Actinomycetes</taxon>
        <taxon>Mycobacteriales</taxon>
        <taxon>Mycobacteriaceae</taxon>
        <taxon>Mycobacterium</taxon>
        <taxon>Mycobacterium avium complex (MAC)</taxon>
    </lineage>
</organism>